<proteinExistence type="predicted"/>
<sequence length="54" mass="6405">MGERQRIARRHRGRQSRNSDSVDPVFNWLKSTRLVYSIATISESRPDYIENIIE</sequence>
<reference evidence="2" key="1">
    <citation type="submission" date="2007-01" db="EMBL/GenBank/DDBJ databases">
        <authorList>
            <person name="DeShazer D."/>
            <person name="Woods D.E."/>
            <person name="Nierman W.C."/>
        </authorList>
    </citation>
    <scope>NUCLEOTIDE SEQUENCE [LARGE SCALE GENOMIC DNA]</scope>
    <source>
        <strain evidence="2">NCTC 10229</strain>
    </source>
</reference>
<reference evidence="2" key="2">
    <citation type="submission" date="2009-10" db="EMBL/GenBank/DDBJ databases">
        <authorList>
            <person name="Brinkac L.M."/>
            <person name="Harkins D.M."/>
            <person name="Shrivastava S."/>
            <person name="Durkin A.S."/>
            <person name="Sutton G."/>
        </authorList>
    </citation>
    <scope>NUCLEOTIDE SEQUENCE</scope>
    <source>
        <strain evidence="2">NCTC 10229</strain>
    </source>
</reference>
<name>A2S3G1_BURM9</name>
<dbReference type="HOGENOM" id="CLU_3041192_0_0_4"/>
<organism evidence="2">
    <name type="scientific">Burkholderia mallei (strain NCTC 10229)</name>
    <dbReference type="NCBI Taxonomy" id="412022"/>
    <lineage>
        <taxon>Bacteria</taxon>
        <taxon>Pseudomonadati</taxon>
        <taxon>Pseudomonadota</taxon>
        <taxon>Betaproteobacteria</taxon>
        <taxon>Burkholderiales</taxon>
        <taxon>Burkholderiaceae</taxon>
        <taxon>Burkholderia</taxon>
        <taxon>pseudomallei group</taxon>
    </lineage>
</organism>
<accession>A2S3G1</accession>
<dbReference type="Proteomes" id="UP000002283">
    <property type="component" value="Chromosome I"/>
</dbReference>
<feature type="region of interest" description="Disordered" evidence="1">
    <location>
        <begin position="1"/>
        <end position="21"/>
    </location>
</feature>
<evidence type="ECO:0000256" key="1">
    <source>
        <dbReference type="SAM" id="MobiDB-lite"/>
    </source>
</evidence>
<dbReference type="EMBL" id="CP000546">
    <property type="protein sequence ID" value="ABN03639.1"/>
    <property type="molecule type" value="Genomic_DNA"/>
</dbReference>
<dbReference type="KEGG" id="bml:BMA10229_A0483"/>
<dbReference type="AlphaFoldDB" id="A2S3G1"/>
<gene>
    <name evidence="2" type="ordered locus">BMA10229_A0483</name>
</gene>
<evidence type="ECO:0000313" key="2">
    <source>
        <dbReference type="EMBL" id="ABN03639.1"/>
    </source>
</evidence>
<protein>
    <recommendedName>
        <fullName evidence="3">Transposase</fullName>
    </recommendedName>
</protein>
<evidence type="ECO:0008006" key="3">
    <source>
        <dbReference type="Google" id="ProtNLM"/>
    </source>
</evidence>